<reference evidence="3" key="1">
    <citation type="journal article" date="2014" name="BMC Evol. Biol.">
        <title>Chloroplast phylogenomic analysis resolves deep-level relationships within the green algal class Trebouxiophyceae.</title>
        <authorList>
            <person name="Lemieux C."/>
            <person name="Otis C."/>
            <person name="Turmel M."/>
        </authorList>
    </citation>
    <scope>NUCLEOTIDE SEQUENCE</scope>
</reference>
<geneLocation type="chloroplast" evidence="3"/>
<name>A0A097KKS1_9CHLO</name>
<evidence type="ECO:0000313" key="3">
    <source>
        <dbReference type="EMBL" id="AIT93789.1"/>
    </source>
</evidence>
<keyword evidence="3" id="KW-0934">Plastid</keyword>
<gene>
    <name evidence="3" type="primary">ycf1</name>
</gene>
<evidence type="ECO:0000256" key="1">
    <source>
        <dbReference type="SAM" id="MobiDB-lite"/>
    </source>
</evidence>
<feature type="transmembrane region" description="Helical" evidence="2">
    <location>
        <begin position="294"/>
        <end position="315"/>
    </location>
</feature>
<proteinExistence type="predicted"/>
<keyword evidence="2" id="KW-1133">Transmembrane helix</keyword>
<dbReference type="GeneID" id="22158810"/>
<feature type="transmembrane region" description="Helical" evidence="2">
    <location>
        <begin position="205"/>
        <end position="223"/>
    </location>
</feature>
<feature type="transmembrane region" description="Helical" evidence="2">
    <location>
        <begin position="100"/>
        <end position="122"/>
    </location>
</feature>
<feature type="region of interest" description="Disordered" evidence="1">
    <location>
        <begin position="433"/>
        <end position="461"/>
    </location>
</feature>
<dbReference type="RefSeq" id="YP_009105162.1">
    <property type="nucleotide sequence ID" value="NC_025528.1"/>
</dbReference>
<feature type="transmembrane region" description="Helical" evidence="2">
    <location>
        <begin position="167"/>
        <end position="185"/>
    </location>
</feature>
<feature type="region of interest" description="Disordered" evidence="1">
    <location>
        <begin position="670"/>
        <end position="689"/>
    </location>
</feature>
<evidence type="ECO:0000256" key="2">
    <source>
        <dbReference type="SAM" id="Phobius"/>
    </source>
</evidence>
<keyword evidence="2" id="KW-0472">Membrane</keyword>
<feature type="transmembrane region" description="Helical" evidence="2">
    <location>
        <begin position="35"/>
        <end position="55"/>
    </location>
</feature>
<keyword evidence="3" id="KW-0150">Chloroplast</keyword>
<accession>A0A097KKS1</accession>
<feature type="transmembrane region" description="Helical" evidence="2">
    <location>
        <begin position="134"/>
        <end position="155"/>
    </location>
</feature>
<sequence length="882" mass="101272">MAFVTAIKDYIELLNNVYDSASGDINIQQIVQHTFLYIYASIKYILFYFISFQWLKDLAYLPILVPRLSTSILKETYFLETPISNLFTILEIPSYSTNKFLVGFLNSFFTCLPFSAAHLICLRRFFIQGLPAGIASSLGTILGQVLFLFCVLFGLRLFIIPWFSFEPLSYICGIILILSIIHDMVHERSIQRIQTSETSKLLKIFCLNFALTWTEQSCIFQYFGNLTFGAEPTILENFSSTNQMQSILIHGSYVVGMLLGSIFFTILFGFCLVQVTNLILRITKLTYSRWIQRLNFSLFIGIIAFSLSSVPFYGLDYLLFKPFGFVSQDSAFENTPFSSTKIADPYTFTGLGSFSGSKSLDTDVSVFDRGTYLNPEVPGSSDSFEGLNYQGEYAWTARKDRSKMFQINNARKLVSNFFKKTIDDTSKTDLKAKLPQNDVSTKISSNQKNNSEKNGNDNTIPNELFLISQRKSQNEEVSDVSDLDDLIESNSNDQLQNSLFSLKGRLDETSPLIELFTPPLDQSFKNYTIDDIPENSVEKKIKQQYYSNPVYKTLLSADIDSFLLRQPFSFNLSPKDEQDLFEKRILLANYYDSLRYYKELPYAEEFQDLFSGSKSYADRIYNQQFKGTLNIVRRLFATSLDNEETLNKKLILKFDQPLYKDIKNTLNVNSTDTTSPAKNLSQPDDWMPINKNNNQLAHEELSSRETKMSKNKQNLPFIQLTNPIPFYTGWDEQLRKLVITNRLMPRSLAGYTMPFQTISKKNKNNALEYPSLNKLLTTTNKIEFTTWPLSKSFLEKPENKSTIPYAVLFELVENPKNPVLQEFFREWNAEGDRLIETVPVNLNKLDPNKMLDPVVPNRGGFVWRGQSSLKINFKNLLKNKIG</sequence>
<organism evidence="3">
    <name type="scientific">Edaphochlorella mirabilis</name>
    <dbReference type="NCBI Taxonomy" id="3083"/>
    <lineage>
        <taxon>Eukaryota</taxon>
        <taxon>Viridiplantae</taxon>
        <taxon>Chlorophyta</taxon>
        <taxon>core chlorophytes</taxon>
        <taxon>Trebouxiophyceae</taxon>
        <taxon>Prasiolales</taxon>
        <taxon>Prasiolaceae</taxon>
        <taxon>Edaphochlorella</taxon>
    </lineage>
</organism>
<dbReference type="AlphaFoldDB" id="A0A097KKS1"/>
<protein>
    <submittedName>
        <fullName evidence="3">Hypothetical chloroplast RF1</fullName>
    </submittedName>
</protein>
<feature type="compositionally biased region" description="Polar residues" evidence="1">
    <location>
        <begin position="437"/>
        <end position="449"/>
    </location>
</feature>
<dbReference type="EMBL" id="KM462865">
    <property type="protein sequence ID" value="AIT93789.1"/>
    <property type="molecule type" value="Genomic_DNA"/>
</dbReference>
<feature type="transmembrane region" description="Helical" evidence="2">
    <location>
        <begin position="247"/>
        <end position="273"/>
    </location>
</feature>
<feature type="compositionally biased region" description="Polar residues" evidence="1">
    <location>
        <begin position="670"/>
        <end position="682"/>
    </location>
</feature>
<keyword evidence="2" id="KW-0812">Transmembrane</keyword>